<comment type="caution">
    <text evidence="3">The sequence shown here is derived from an EMBL/GenBank/DDBJ whole genome shotgun (WGS) entry which is preliminary data.</text>
</comment>
<reference evidence="3 4" key="1">
    <citation type="submission" date="2019-06" db="EMBL/GenBank/DDBJ databases">
        <title>Genome of Acinetobacter radioresistens APH1, a phenol degrading strain.</title>
        <authorList>
            <person name="Liu Y."/>
        </authorList>
    </citation>
    <scope>NUCLEOTIDE SEQUENCE [LARGE SCALE GENOMIC DNA]</scope>
    <source>
        <strain evidence="3 4">APH1</strain>
    </source>
</reference>
<dbReference type="InterPro" id="IPR037126">
    <property type="entry name" value="PdaC/RsiV-like_sf"/>
</dbReference>
<feature type="region of interest" description="Disordered" evidence="1">
    <location>
        <begin position="24"/>
        <end position="45"/>
    </location>
</feature>
<organism evidence="3 4">
    <name type="scientific">Acinetobacter radioresistens</name>
    <dbReference type="NCBI Taxonomy" id="40216"/>
    <lineage>
        <taxon>Bacteria</taxon>
        <taxon>Pseudomonadati</taxon>
        <taxon>Pseudomonadota</taxon>
        <taxon>Gammaproteobacteria</taxon>
        <taxon>Moraxellales</taxon>
        <taxon>Moraxellaceae</taxon>
        <taxon>Acinetobacter</taxon>
    </lineage>
</organism>
<dbReference type="Gene3D" id="3.90.640.20">
    <property type="entry name" value="Heat-shock cognate protein, ATPase"/>
    <property type="match status" value="1"/>
</dbReference>
<dbReference type="RefSeq" id="WP_106438698.1">
    <property type="nucleotide sequence ID" value="NZ_CP038022.1"/>
</dbReference>
<dbReference type="PROSITE" id="PS51257">
    <property type="entry name" value="PROKAR_LIPOPROTEIN"/>
    <property type="match status" value="1"/>
</dbReference>
<evidence type="ECO:0000313" key="3">
    <source>
        <dbReference type="EMBL" id="TNX92161.1"/>
    </source>
</evidence>
<gene>
    <name evidence="3" type="ORF">FHY67_08340</name>
</gene>
<evidence type="ECO:0000313" key="4">
    <source>
        <dbReference type="Proteomes" id="UP000314285"/>
    </source>
</evidence>
<feature type="region of interest" description="Disordered" evidence="1">
    <location>
        <begin position="108"/>
        <end position="137"/>
    </location>
</feature>
<dbReference type="InterPro" id="IPR021729">
    <property type="entry name" value="DUF3298"/>
</dbReference>
<sequence>MLRTQQVLSLSLLVGVIGLTACQPKDKPEQKPQTEQKSAVPQQREPVLEAKQVDVIVTMPECKGNTCPQFDVKRLSSNYAFVDDAVDQAVLSSLGQILDVSEMVKKPVENSEVQSKKDTAESQPKISRTNSTTTPIDQQNFDAQVQRYADVFLDLDREIKTLSANQQISLTVAPKVLQSKGPLVTVVLNTSSYLGGAHGSASQQYYNFDLVKKQQLQLKDILNGNQQAVLEKKFYSAFQNWVMENKLASSVEEYEQVWKFKLSNNFFLAKQGLILQYGEYEIGPYVVGLPRLVVPYSELQDVIKTEYLPPDIKTTAVPATPEADK</sequence>
<name>A0A8H2JZL0_ACIRA</name>
<dbReference type="EMBL" id="VFBM01000005">
    <property type="protein sequence ID" value="TNX92161.1"/>
    <property type="molecule type" value="Genomic_DNA"/>
</dbReference>
<feature type="compositionally biased region" description="Polar residues" evidence="1">
    <location>
        <begin position="121"/>
        <end position="137"/>
    </location>
</feature>
<evidence type="ECO:0000256" key="1">
    <source>
        <dbReference type="SAM" id="MobiDB-lite"/>
    </source>
</evidence>
<feature type="domain" description="DUF3298" evidence="2">
    <location>
        <begin position="219"/>
        <end position="297"/>
    </location>
</feature>
<dbReference type="AlphaFoldDB" id="A0A8H2JZL0"/>
<feature type="compositionally biased region" description="Basic and acidic residues" evidence="1">
    <location>
        <begin position="108"/>
        <end position="120"/>
    </location>
</feature>
<evidence type="ECO:0000259" key="2">
    <source>
        <dbReference type="Pfam" id="PF11738"/>
    </source>
</evidence>
<dbReference type="Pfam" id="PF11738">
    <property type="entry name" value="DUF3298"/>
    <property type="match status" value="1"/>
</dbReference>
<dbReference type="Gene3D" id="3.30.565.40">
    <property type="entry name" value="Fervidobacterium nodosum Rt17-B1 like"/>
    <property type="match status" value="1"/>
</dbReference>
<feature type="compositionally biased region" description="Basic and acidic residues" evidence="1">
    <location>
        <begin position="24"/>
        <end position="34"/>
    </location>
</feature>
<proteinExistence type="predicted"/>
<dbReference type="Proteomes" id="UP000314285">
    <property type="component" value="Unassembled WGS sequence"/>
</dbReference>
<accession>A0A8H2JZL0</accession>
<protein>
    <submittedName>
        <fullName evidence="3">DUF3298 domain-containing protein</fullName>
    </submittedName>
</protein>